<dbReference type="Gene3D" id="1.20.1280.50">
    <property type="match status" value="1"/>
</dbReference>
<reference evidence="2" key="1">
    <citation type="submission" date="2023-03" db="EMBL/GenBank/DDBJ databases">
        <title>Massive genome expansion in bonnet fungi (Mycena s.s.) driven by repeated elements and novel gene families across ecological guilds.</title>
        <authorList>
            <consortium name="Lawrence Berkeley National Laboratory"/>
            <person name="Harder C.B."/>
            <person name="Miyauchi S."/>
            <person name="Viragh M."/>
            <person name="Kuo A."/>
            <person name="Thoen E."/>
            <person name="Andreopoulos B."/>
            <person name="Lu D."/>
            <person name="Skrede I."/>
            <person name="Drula E."/>
            <person name="Henrissat B."/>
            <person name="Morin E."/>
            <person name="Kohler A."/>
            <person name="Barry K."/>
            <person name="LaButti K."/>
            <person name="Morin E."/>
            <person name="Salamov A."/>
            <person name="Lipzen A."/>
            <person name="Mereny Z."/>
            <person name="Hegedus B."/>
            <person name="Baldrian P."/>
            <person name="Stursova M."/>
            <person name="Weitz H."/>
            <person name="Taylor A."/>
            <person name="Grigoriev I.V."/>
            <person name="Nagy L.G."/>
            <person name="Martin F."/>
            <person name="Kauserud H."/>
        </authorList>
    </citation>
    <scope>NUCLEOTIDE SEQUENCE</scope>
    <source>
        <strain evidence="2">CBHHK182m</strain>
    </source>
</reference>
<protein>
    <recommendedName>
        <fullName evidence="1">F-box domain-containing protein</fullName>
    </recommendedName>
</protein>
<dbReference type="PROSITE" id="PS50181">
    <property type="entry name" value="FBOX"/>
    <property type="match status" value="1"/>
</dbReference>
<organism evidence="2 3">
    <name type="scientific">Mycena metata</name>
    <dbReference type="NCBI Taxonomy" id="1033252"/>
    <lineage>
        <taxon>Eukaryota</taxon>
        <taxon>Fungi</taxon>
        <taxon>Dikarya</taxon>
        <taxon>Basidiomycota</taxon>
        <taxon>Agaricomycotina</taxon>
        <taxon>Agaricomycetes</taxon>
        <taxon>Agaricomycetidae</taxon>
        <taxon>Agaricales</taxon>
        <taxon>Marasmiineae</taxon>
        <taxon>Mycenaceae</taxon>
        <taxon>Mycena</taxon>
    </lineage>
</organism>
<gene>
    <name evidence="2" type="ORF">B0H16DRAFT_1481020</name>
</gene>
<dbReference type="InterPro" id="IPR001810">
    <property type="entry name" value="F-box_dom"/>
</dbReference>
<evidence type="ECO:0000259" key="1">
    <source>
        <dbReference type="PROSITE" id="PS50181"/>
    </source>
</evidence>
<name>A0AAD7MBF4_9AGAR</name>
<dbReference type="AlphaFoldDB" id="A0AAD7MBF4"/>
<dbReference type="EMBL" id="JARKIB010000422">
    <property type="protein sequence ID" value="KAJ7709300.1"/>
    <property type="molecule type" value="Genomic_DNA"/>
</dbReference>
<feature type="domain" description="F-box" evidence="1">
    <location>
        <begin position="72"/>
        <end position="129"/>
    </location>
</feature>
<dbReference type="Pfam" id="PF00646">
    <property type="entry name" value="F-box"/>
    <property type="match status" value="1"/>
</dbReference>
<accession>A0AAD7MBF4</accession>
<comment type="caution">
    <text evidence="2">The sequence shown here is derived from an EMBL/GenBank/DDBJ whole genome shotgun (WGS) entry which is preliminary data.</text>
</comment>
<evidence type="ECO:0000313" key="3">
    <source>
        <dbReference type="Proteomes" id="UP001215598"/>
    </source>
</evidence>
<sequence length="501" mass="55453">MPSAVTLLIPEAAMSHSVLSLIASHSLHHSFGCLRFRILLLPNPRILFPVSFLVMNGRKIVVAINGKNIVVSGSVLRLPVELLMMIFIFVCFSQKCQASRFPTARERLSLVCRKWVTIVRSMPRMWQTICVDAGVHPSAVDAFVRYSAALPISVTVAHWEYGHSQASPRRVDRLRYLLSRLLFGSHRWVTVKLDTNWLPTARLMMQMLEDAALGRLESLSVSCTAFLAPGVLPVGQVYPAVTFAGDYPRLRKLRIIGFPFTLVSNPSFDRLSHLSVRCIPPTAWPSYVQFVALLAGLPLLQTLALKGVGCDPLPPGLVPAVVGTVTHLEVEFGVGPHADARGLANLLRGLEFPKLTALSLGFHALPSAHGFADSPILSRCGKVKLCGRICCEYWLGRLYTSMPDVVELDISGGAPGFLLGLSRRLTSNNLLPCPMLKVLTVLGGQWAYVRKVVESRFRSGMPLDKIRYVANVEDTDSSVERFFLDDFFYIRTHVGKLEWVP</sequence>
<evidence type="ECO:0000313" key="2">
    <source>
        <dbReference type="EMBL" id="KAJ7709300.1"/>
    </source>
</evidence>
<proteinExistence type="predicted"/>
<dbReference type="Proteomes" id="UP001215598">
    <property type="component" value="Unassembled WGS sequence"/>
</dbReference>
<keyword evidence="3" id="KW-1185">Reference proteome</keyword>